<dbReference type="PANTHER" id="PTHR30620:SF123">
    <property type="entry name" value="BETA-XYLOSIDASE"/>
    <property type="match status" value="1"/>
</dbReference>
<gene>
    <name evidence="2" type="ORF">ENL41_02870</name>
</gene>
<accession>A0A7C5I4T9</accession>
<dbReference type="Gene3D" id="3.20.20.300">
    <property type="entry name" value="Glycoside hydrolase, family 3, N-terminal domain"/>
    <property type="match status" value="1"/>
</dbReference>
<sequence length="80" mass="8894">MNDLTEVAIFAIEAGVDTDLGGEAFADFLLKAVRQGMVSINVINRAVSRILRVKFLLGLFEKPYVNTDRIESIVGCKKHR</sequence>
<proteinExistence type="predicted"/>
<organism evidence="2">
    <name type="scientific">candidate division WOR-3 bacterium</name>
    <dbReference type="NCBI Taxonomy" id="2052148"/>
    <lineage>
        <taxon>Bacteria</taxon>
        <taxon>Bacteria division WOR-3</taxon>
    </lineage>
</organism>
<dbReference type="SUPFAM" id="SSF51445">
    <property type="entry name" value="(Trans)glycosidases"/>
    <property type="match status" value="1"/>
</dbReference>
<dbReference type="Proteomes" id="UP000886014">
    <property type="component" value="Unassembled WGS sequence"/>
</dbReference>
<dbReference type="InterPro" id="IPR051915">
    <property type="entry name" value="Cellulose_Degrad_GH3"/>
</dbReference>
<dbReference type="AlphaFoldDB" id="A0A7C5I4T9"/>
<keyword evidence="1" id="KW-0378">Hydrolase</keyword>
<dbReference type="InterPro" id="IPR017853">
    <property type="entry name" value="GH"/>
</dbReference>
<dbReference type="GO" id="GO:0009251">
    <property type="term" value="P:glucan catabolic process"/>
    <property type="evidence" value="ECO:0007669"/>
    <property type="project" value="TreeGrafter"/>
</dbReference>
<comment type="caution">
    <text evidence="2">The sequence shown here is derived from an EMBL/GenBank/DDBJ whole genome shotgun (WGS) entry which is preliminary data.</text>
</comment>
<dbReference type="EMBL" id="DRTV01000202">
    <property type="protein sequence ID" value="HHF58349.1"/>
    <property type="molecule type" value="Genomic_DNA"/>
</dbReference>
<dbReference type="PANTHER" id="PTHR30620">
    <property type="entry name" value="PERIPLASMIC BETA-GLUCOSIDASE-RELATED"/>
    <property type="match status" value="1"/>
</dbReference>
<evidence type="ECO:0000256" key="1">
    <source>
        <dbReference type="ARBA" id="ARBA00022801"/>
    </source>
</evidence>
<dbReference type="InterPro" id="IPR036962">
    <property type="entry name" value="Glyco_hydro_3_N_sf"/>
</dbReference>
<evidence type="ECO:0000313" key="2">
    <source>
        <dbReference type="EMBL" id="HHF58349.1"/>
    </source>
</evidence>
<protein>
    <submittedName>
        <fullName evidence="2">Uncharacterized protein</fullName>
    </submittedName>
</protein>
<dbReference type="GO" id="GO:0008422">
    <property type="term" value="F:beta-glucosidase activity"/>
    <property type="evidence" value="ECO:0007669"/>
    <property type="project" value="TreeGrafter"/>
</dbReference>
<reference evidence="2" key="1">
    <citation type="journal article" date="2020" name="mSystems">
        <title>Genome- and Community-Level Interaction Insights into Carbon Utilization and Element Cycling Functions of Hydrothermarchaeota in Hydrothermal Sediment.</title>
        <authorList>
            <person name="Zhou Z."/>
            <person name="Liu Y."/>
            <person name="Xu W."/>
            <person name="Pan J."/>
            <person name="Luo Z.H."/>
            <person name="Li M."/>
        </authorList>
    </citation>
    <scope>NUCLEOTIDE SEQUENCE [LARGE SCALE GENOMIC DNA]</scope>
    <source>
        <strain evidence="2">HyVt-94</strain>
    </source>
</reference>
<name>A0A7C5I4T9_UNCW3</name>